<dbReference type="AlphaFoldDB" id="A0AA43KEV3"/>
<dbReference type="PROSITE" id="PS51773">
    <property type="entry name" value="OCP_N"/>
    <property type="match status" value="1"/>
</dbReference>
<name>A0AA43KEV3_9CYAN</name>
<keyword evidence="1" id="KW-0042">Antenna complex</keyword>
<keyword evidence="1" id="KW-0157">Chromophore</keyword>
<keyword evidence="1" id="KW-0472">Membrane</keyword>
<gene>
    <name evidence="3" type="ORF">NWP23_09615</name>
</gene>
<dbReference type="GO" id="GO:0030089">
    <property type="term" value="C:phycobilisome"/>
    <property type="evidence" value="ECO:0007669"/>
    <property type="project" value="UniProtKB-UniRule"/>
</dbReference>
<keyword evidence="1" id="KW-0793">Thylakoid</keyword>
<proteinExistence type="inferred from homology"/>
<comment type="caution">
    <text evidence="3">The sequence shown here is derived from an EMBL/GenBank/DDBJ whole genome shotgun (WGS) entry which is preliminary data.</text>
</comment>
<dbReference type="GO" id="GO:0031404">
    <property type="term" value="F:chloride ion binding"/>
    <property type="evidence" value="ECO:0007669"/>
    <property type="project" value="InterPro"/>
</dbReference>
<dbReference type="Pfam" id="PF09150">
    <property type="entry name" value="Carot_N"/>
    <property type="match status" value="1"/>
</dbReference>
<keyword evidence="1" id="KW-0605">Phycobilisome</keyword>
<comment type="similarity">
    <text evidence="1">Belongs to the orange carotenoid-binding protein family.</text>
</comment>
<reference evidence="3 4" key="1">
    <citation type="journal article" date="2023" name="J. Phycol.">
        <title>Chrysosporum ovalisporum is synonymous with the true-branching cyanobacterium Umezakia natans (Nostocales/Aphanizomenonaceae).</title>
        <authorList>
            <person name="McGregor G.B."/>
            <person name="Sendall B.C."/>
            <person name="Niiyama Y."/>
            <person name="Tuji A."/>
            <person name="Willis A."/>
        </authorList>
    </citation>
    <scope>NUCLEOTIDE SEQUENCE [LARGE SCALE GENOMIC DNA]</scope>
    <source>
        <strain evidence="3 4">FSS-62</strain>
    </source>
</reference>
<dbReference type="InterPro" id="IPR015233">
    <property type="entry name" value="Orange_carotenoid-bd_N"/>
</dbReference>
<dbReference type="InterPro" id="IPR036917">
    <property type="entry name" value="Orange_carotenoid-bd_N_sf"/>
</dbReference>
<feature type="domain" description="OCP N-terminal" evidence="2">
    <location>
        <begin position="36"/>
        <end position="164"/>
    </location>
</feature>
<dbReference type="EMBL" id="JANQDL010000066">
    <property type="protein sequence ID" value="MDH6064017.1"/>
    <property type="molecule type" value="Genomic_DNA"/>
</dbReference>
<evidence type="ECO:0000256" key="1">
    <source>
        <dbReference type="PROSITE-ProRule" id="PRU01109"/>
    </source>
</evidence>
<dbReference type="RefSeq" id="WP_280700688.1">
    <property type="nucleotide sequence ID" value="NZ_JANQDL010000066.1"/>
</dbReference>
<dbReference type="SUPFAM" id="SSF81930">
    <property type="entry name" value="Orange carotenoid protein, N-terminal domain"/>
    <property type="match status" value="1"/>
</dbReference>
<dbReference type="GO" id="GO:0016037">
    <property type="term" value="P:light absorption"/>
    <property type="evidence" value="ECO:0007669"/>
    <property type="project" value="UniProtKB-UniRule"/>
</dbReference>
<dbReference type="Gene3D" id="1.10.2090.10">
    <property type="entry name" value="Orange carotenoid-binding protein, N-terminal domain"/>
    <property type="match status" value="2"/>
</dbReference>
<evidence type="ECO:0000313" key="3">
    <source>
        <dbReference type="EMBL" id="MDH6064017.1"/>
    </source>
</evidence>
<organism evidence="3 4">
    <name type="scientific">Umezakia ovalisporum FSS-62</name>
    <dbReference type="NCBI Taxonomy" id="2971776"/>
    <lineage>
        <taxon>Bacteria</taxon>
        <taxon>Bacillati</taxon>
        <taxon>Cyanobacteriota</taxon>
        <taxon>Cyanophyceae</taxon>
        <taxon>Nostocales</taxon>
        <taxon>Nodulariaceae</taxon>
        <taxon>Umezakia</taxon>
    </lineage>
</organism>
<sequence length="164" mass="18291">MRLFFYVITDRLAVLGLLYSEMLEQLTADIVDALPTQKPAELVAQVQQVSPEEQLCALGDLLLATKTDEDEIMLSPHPTKAMVEVAQGGIIIATGEYGAMQPEGKLAFWFLLGETLGTTIIDFPHDYILSEPTTEVFSFVKSLDMNDLASCLKKVLWLRIIWEV</sequence>
<evidence type="ECO:0000259" key="2">
    <source>
        <dbReference type="PROSITE" id="PS51773"/>
    </source>
</evidence>
<dbReference type="Proteomes" id="UP001159370">
    <property type="component" value="Unassembled WGS sequence"/>
</dbReference>
<protein>
    <submittedName>
        <fullName evidence="3">Orange carotenoid-binding protein</fullName>
    </submittedName>
</protein>
<accession>A0AA43KEV3</accession>
<evidence type="ECO:0000313" key="4">
    <source>
        <dbReference type="Proteomes" id="UP001159370"/>
    </source>
</evidence>